<evidence type="ECO:0000313" key="2">
    <source>
        <dbReference type="Proteomes" id="UP000000822"/>
    </source>
</evidence>
<dbReference type="CDD" id="cd00586">
    <property type="entry name" value="4HBT"/>
    <property type="match status" value="1"/>
</dbReference>
<sequence>MDRMFNFKSEVKPEWVDYNGHMNDAAYAAVFSYAVDSLMEFFGLTKEVIENEKYTLFTLETHLCYLNEAYLGEELHVDLQLLDVDSKRLHAFFTMKNAKEVVIATSEQMLMGMDQEIGKPAPFLPHVKENIDHVWNNHQWIEKPKQAGRVIGIKKK</sequence>
<dbReference type="Pfam" id="PF13279">
    <property type="entry name" value="4HBT_2"/>
    <property type="match status" value="1"/>
</dbReference>
<dbReference type="Gene3D" id="3.10.129.10">
    <property type="entry name" value="Hotdog Thioesterase"/>
    <property type="match status" value="1"/>
</dbReference>
<evidence type="ECO:0000313" key="1">
    <source>
        <dbReference type="EMBL" id="BAC12954.1"/>
    </source>
</evidence>
<dbReference type="OrthoDB" id="6117985at2"/>
<dbReference type="eggNOG" id="COG0824">
    <property type="taxonomic scope" value="Bacteria"/>
</dbReference>
<dbReference type="KEGG" id="oih:OB0998"/>
<reference evidence="1 2" key="2">
    <citation type="journal article" date="2002" name="Nucleic Acids Res.">
        <title>Genome sequence of Oceanobacillus iheyensis isolated from the Iheya Ridge and its unexpected adaptive capabilities to extreme environments.</title>
        <authorList>
            <person name="Takami H."/>
            <person name="Takaki Y."/>
            <person name="Uchiyama I."/>
        </authorList>
    </citation>
    <scope>NUCLEOTIDE SEQUENCE [LARGE SCALE GENOMIC DNA]</scope>
    <source>
        <strain evidence="2">DSM 14371 / CIP 107618 / JCM 11309 / KCTC 3954 / HTE831</strain>
    </source>
</reference>
<dbReference type="PhylomeDB" id="Q8CUV9"/>
<dbReference type="EMBL" id="BA000028">
    <property type="protein sequence ID" value="BAC12954.1"/>
    <property type="molecule type" value="Genomic_DNA"/>
</dbReference>
<reference evidence="1 2" key="1">
    <citation type="journal article" date="2001" name="FEMS Microbiol. Lett.">
        <title>Oceanobacillus iheyensis gen. nov., sp. nov., a deep-sea extremely halotolerant and alkaliphilic species isolated from a depth of 1050 m on the Iheya Ridge.</title>
        <authorList>
            <person name="Lu J."/>
            <person name="Nogi Y."/>
            <person name="Takami H."/>
        </authorList>
    </citation>
    <scope>NUCLEOTIDE SEQUENCE [LARGE SCALE GENOMIC DNA]</scope>
    <source>
        <strain evidence="2">DSM 14371 / CIP 107618 / JCM 11309 / KCTC 3954 / HTE831</strain>
    </source>
</reference>
<dbReference type="HOGENOM" id="CLU_101141_6_0_9"/>
<dbReference type="InterPro" id="IPR029069">
    <property type="entry name" value="HotDog_dom_sf"/>
</dbReference>
<accession>Q8CUV9</accession>
<dbReference type="AlphaFoldDB" id="Q8CUV9"/>
<dbReference type="RefSeq" id="WP_011065401.1">
    <property type="nucleotide sequence ID" value="NC_004193.1"/>
</dbReference>
<organism evidence="1 2">
    <name type="scientific">Oceanobacillus iheyensis (strain DSM 14371 / CIP 107618 / JCM 11309 / KCTC 3954 / HTE831)</name>
    <dbReference type="NCBI Taxonomy" id="221109"/>
    <lineage>
        <taxon>Bacteria</taxon>
        <taxon>Bacillati</taxon>
        <taxon>Bacillota</taxon>
        <taxon>Bacilli</taxon>
        <taxon>Bacillales</taxon>
        <taxon>Bacillaceae</taxon>
        <taxon>Oceanobacillus</taxon>
    </lineage>
</organism>
<dbReference type="Proteomes" id="UP000000822">
    <property type="component" value="Chromosome"/>
</dbReference>
<gene>
    <name evidence="1" type="ordered locus">OB0998</name>
</gene>
<dbReference type="SUPFAM" id="SSF54637">
    <property type="entry name" value="Thioesterase/thiol ester dehydrase-isomerase"/>
    <property type="match status" value="1"/>
</dbReference>
<protein>
    <submittedName>
        <fullName evidence="1">Hypothetical conserved protein</fullName>
    </submittedName>
</protein>
<keyword evidence="2" id="KW-1185">Reference proteome</keyword>
<name>Q8CUV9_OCEIH</name>
<proteinExistence type="predicted"/>
<dbReference type="STRING" id="221109.gene:10733236"/>